<feature type="compositionally biased region" description="Pro residues" evidence="3">
    <location>
        <begin position="1181"/>
        <end position="1193"/>
    </location>
</feature>
<evidence type="ECO:0000256" key="1">
    <source>
        <dbReference type="ARBA" id="ARBA00022618"/>
    </source>
</evidence>
<evidence type="ECO:0000313" key="6">
    <source>
        <dbReference type="Proteomes" id="UP000053989"/>
    </source>
</evidence>
<dbReference type="GO" id="GO:0005525">
    <property type="term" value="F:GTP binding"/>
    <property type="evidence" value="ECO:0007669"/>
    <property type="project" value="TreeGrafter"/>
</dbReference>
<feature type="region of interest" description="Disordered" evidence="3">
    <location>
        <begin position="445"/>
        <end position="492"/>
    </location>
</feature>
<feature type="domain" description="PH" evidence="4">
    <location>
        <begin position="1318"/>
        <end position="1432"/>
    </location>
</feature>
<dbReference type="Gene3D" id="2.30.29.30">
    <property type="entry name" value="Pleckstrin-homology domain (PH domain)/Phosphotyrosine-binding domain (PTB)"/>
    <property type="match status" value="1"/>
</dbReference>
<feature type="region of interest" description="Disordered" evidence="3">
    <location>
        <begin position="954"/>
        <end position="1000"/>
    </location>
</feature>
<feature type="compositionally biased region" description="Basic and acidic residues" evidence="3">
    <location>
        <begin position="954"/>
        <end position="963"/>
    </location>
</feature>
<dbReference type="PROSITE" id="PS50003">
    <property type="entry name" value="PH_DOMAIN"/>
    <property type="match status" value="1"/>
</dbReference>
<feature type="region of interest" description="Disordered" evidence="3">
    <location>
        <begin position="925"/>
        <end position="944"/>
    </location>
</feature>
<dbReference type="PANTHER" id="PTHR36100:SF1">
    <property type="entry name" value="BUD SITE SELECTION PROTEIN 4"/>
    <property type="match status" value="1"/>
</dbReference>
<feature type="compositionally biased region" description="Basic and acidic residues" evidence="3">
    <location>
        <begin position="109"/>
        <end position="133"/>
    </location>
</feature>
<sequence length="1470" mass="160090">MSTQRSSVISPLRDRPLTNTTDPVQSSILRESALGWNKSPSTTSNMGTTPLRIAKRDGKPPFPLVARRSSSSYKHLRSNNLVSKSPFKSSISTPSTSDSPFPTVTPRRVSGEKRPRPESMHEQAENERPFAFKRERRQSKAYQGLIEKEPVTKSPFRQIETVEAEEEQPPPPPPKPVKVPSPAPPTPAPAQPITPSRPSLVSKRLHGPRTADQSSLDSRRRRRKTVTFDERCDVLEFDRDEEEENPFFSSDEDDYGEPDPDDDGENQGSHGPTAQSQDGNQDSFESIQLGDGDQNITGIVDAMLSASTTAPGLGLPSTASRNSSRSETEGGVPYGPSHHADRARRRASVSSPAIPAPGFPFHNPHSDQSSPSTPPRSAESSTVLSESDVPQGPSSRTEHTHDSRAGSQLEEDVNMMPPSPSPTKVLKGNEDTRRDTLIPLFELQVPKTENCPRATPADSSPADPFSVPRSGGEPHIADTSVNSIDDPMDPVNLSIGQSEVSLSNLDLEAELQKVLHANRPTAEDRAPKLSELIPRNSPFATSTPPPLTPPLSFVGVSSESSRTSTREDSPHLRNPSASRMPPAGASPIVTPQFPPSRSASPSGVMLQRRSASPSAFNMHRRSDSPLNLASRFATGSPSGSPSLHTGSPLRETASAQELQQARGQRTRISREEVQARLMRKRSTESPLGSPAPTPRVDIPPVVSPGTTPNLAPSHREADHVNGAPGDIDKGQEKRVDRMSVITDTSAEFATIETVEKRTLNSANVRAQLQGHEEVRSTAVSTPEAAQIEPSPARPQSCFAALETSFDMNSGLGFGVRDSMGSVQLGEMRSALDRLMDNVKGTSGSTPSKPGHSQSRMSSAAQGIKMGQFEAGADSSGGLGDESMRTETDMSLCMDEGPEEVIVRPPRVAPIPMERAATDSAIYAAPSFRGPHADEPPESPTKDAIRAREELILEKRREARRRDEEESLGYYTPPRPASGPPSAGRPSRRRSRSTGDAGALTNNDMLLDLGISDSEDHLADSISRELRKLVPEGRQGKYRIREHEAIFASADADQVSHISLAGDVNGGKAWRTVRRPSDMNEYAKQIREYRSQEKPGKAHGKVFVRVIGVKGLNVPIPQQPTAVTCTLNNGIHFVTTPEIRLSRDTRIDQEFELIEHNKLEFTLTLKIRRDPHIGAQFKALAPPAPPPQPAPAPKPKGGMFSFLSSSPKKVSRATPPPPAVPAKLPDNLARYMKQDCTLARALISFKDVAARCDTRLFEISYPLIGQRAEASGGVTTMELGEIVLQMFRLPTLPGVLSNHLPQSLDECLRGLRHVAWHKVTYFEGTLTQNGGDCTTWRRRKLRVTGANLIAFNDVTKKVTATINLKKAIAVEDIQTARPAGSRAGGSYRDDYDGLCNVERSFRIIFPGEQEIFFFADTDEEKAKWLEVLGALVGHIPPNPLWAELIWQRQQEAAKQPQRSHTGRALEPGTVS</sequence>
<feature type="compositionally biased region" description="Polar residues" evidence="3">
    <location>
        <begin position="653"/>
        <end position="663"/>
    </location>
</feature>
<dbReference type="SUPFAM" id="SSF50729">
    <property type="entry name" value="PH domain-like"/>
    <property type="match status" value="1"/>
</dbReference>
<feature type="compositionally biased region" description="Pro residues" evidence="3">
    <location>
        <begin position="169"/>
        <end position="192"/>
    </location>
</feature>
<keyword evidence="6" id="KW-1185">Reference proteome</keyword>
<keyword evidence="2" id="KW-0131">Cell cycle</keyword>
<dbReference type="InterPro" id="IPR011993">
    <property type="entry name" value="PH-like_dom_sf"/>
</dbReference>
<feature type="compositionally biased region" description="Polar residues" evidence="3">
    <location>
        <begin position="266"/>
        <end position="286"/>
    </location>
</feature>
<feature type="compositionally biased region" description="Low complexity" evidence="3">
    <location>
        <begin position="550"/>
        <end position="563"/>
    </location>
</feature>
<dbReference type="HOGENOM" id="CLU_004594_0_0_1"/>
<feature type="compositionally biased region" description="Acidic residues" evidence="3">
    <location>
        <begin position="238"/>
        <end position="265"/>
    </location>
</feature>
<dbReference type="InParanoid" id="A0A0C3CX77"/>
<dbReference type="STRING" id="1036808.A0A0C3CX77"/>
<dbReference type="Proteomes" id="UP000053989">
    <property type="component" value="Unassembled WGS sequence"/>
</dbReference>
<protein>
    <recommendedName>
        <fullName evidence="4">PH domain-containing protein</fullName>
    </recommendedName>
</protein>
<feature type="compositionally biased region" description="Polar residues" evidence="3">
    <location>
        <begin position="633"/>
        <end position="645"/>
    </location>
</feature>
<feature type="compositionally biased region" description="Basic and acidic residues" evidence="3">
    <location>
        <begin position="226"/>
        <end position="237"/>
    </location>
</feature>
<feature type="region of interest" description="Disordered" evidence="3">
    <location>
        <begin position="1451"/>
        <end position="1470"/>
    </location>
</feature>
<feature type="compositionally biased region" description="Polar residues" evidence="3">
    <location>
        <begin position="17"/>
        <end position="29"/>
    </location>
</feature>
<dbReference type="GO" id="GO:0051301">
    <property type="term" value="P:cell division"/>
    <property type="evidence" value="ECO:0007669"/>
    <property type="project" value="UniProtKB-KW"/>
</dbReference>
<dbReference type="InterPro" id="IPR001849">
    <property type="entry name" value="PH_domain"/>
</dbReference>
<dbReference type="OrthoDB" id="2123378at2759"/>
<dbReference type="PANTHER" id="PTHR36100">
    <property type="entry name" value="BUD SITE SELECTION PROTEIN 4"/>
    <property type="match status" value="1"/>
</dbReference>
<dbReference type="Pfam" id="PF00169">
    <property type="entry name" value="PH"/>
    <property type="match status" value="1"/>
</dbReference>
<keyword evidence="1" id="KW-0132">Cell division</keyword>
<accession>A0A0C3CX77</accession>
<reference evidence="5 6" key="1">
    <citation type="submission" date="2014-04" db="EMBL/GenBank/DDBJ databases">
        <authorList>
            <consortium name="DOE Joint Genome Institute"/>
            <person name="Kuo A."/>
            <person name="Kohler A."/>
            <person name="Nagy L.G."/>
            <person name="Floudas D."/>
            <person name="Copeland A."/>
            <person name="Barry K.W."/>
            <person name="Cichocki N."/>
            <person name="Veneault-Fourrey C."/>
            <person name="LaButti K."/>
            <person name="Lindquist E.A."/>
            <person name="Lipzen A."/>
            <person name="Lundell T."/>
            <person name="Morin E."/>
            <person name="Murat C."/>
            <person name="Sun H."/>
            <person name="Tunlid A."/>
            <person name="Henrissat B."/>
            <person name="Grigoriev I.V."/>
            <person name="Hibbett D.S."/>
            <person name="Martin F."/>
            <person name="Nordberg H.P."/>
            <person name="Cantor M.N."/>
            <person name="Hua S.X."/>
        </authorList>
    </citation>
    <scope>NUCLEOTIDE SEQUENCE [LARGE SCALE GENOMIC DNA]</scope>
    <source>
        <strain evidence="5 6">Foug A</strain>
    </source>
</reference>
<gene>
    <name evidence="5" type="ORF">SCLCIDRAFT_455954</name>
</gene>
<feature type="compositionally biased region" description="Low complexity" evidence="3">
    <location>
        <begin position="82"/>
        <end position="106"/>
    </location>
</feature>
<dbReference type="EMBL" id="KN822188">
    <property type="protein sequence ID" value="KIM53160.1"/>
    <property type="molecule type" value="Genomic_DNA"/>
</dbReference>
<name>A0A0C3CX77_9AGAM</name>
<proteinExistence type="predicted"/>
<evidence type="ECO:0000256" key="3">
    <source>
        <dbReference type="SAM" id="MobiDB-lite"/>
    </source>
</evidence>
<evidence type="ECO:0000259" key="4">
    <source>
        <dbReference type="PROSITE" id="PS50003"/>
    </source>
</evidence>
<feature type="compositionally biased region" description="Basic and acidic residues" evidence="3">
    <location>
        <begin position="930"/>
        <end position="944"/>
    </location>
</feature>
<dbReference type="InterPro" id="IPR052007">
    <property type="entry name" value="Bud4"/>
</dbReference>
<dbReference type="SMART" id="SM00233">
    <property type="entry name" value="PH"/>
    <property type="match status" value="1"/>
</dbReference>
<evidence type="ECO:0000313" key="5">
    <source>
        <dbReference type="EMBL" id="KIM53160.1"/>
    </source>
</evidence>
<feature type="compositionally biased region" description="Polar residues" evidence="3">
    <location>
        <begin position="38"/>
        <end position="48"/>
    </location>
</feature>
<feature type="region of interest" description="Disordered" evidence="3">
    <location>
        <begin position="1"/>
        <end position="293"/>
    </location>
</feature>
<organism evidence="5 6">
    <name type="scientific">Scleroderma citrinum Foug A</name>
    <dbReference type="NCBI Taxonomy" id="1036808"/>
    <lineage>
        <taxon>Eukaryota</taxon>
        <taxon>Fungi</taxon>
        <taxon>Dikarya</taxon>
        <taxon>Basidiomycota</taxon>
        <taxon>Agaricomycotina</taxon>
        <taxon>Agaricomycetes</taxon>
        <taxon>Agaricomycetidae</taxon>
        <taxon>Boletales</taxon>
        <taxon>Sclerodermatineae</taxon>
        <taxon>Sclerodermataceae</taxon>
        <taxon>Scleroderma</taxon>
    </lineage>
</organism>
<feature type="compositionally biased region" description="Polar residues" evidence="3">
    <location>
        <begin position="68"/>
        <end position="81"/>
    </location>
</feature>
<feature type="region of interest" description="Disordered" evidence="3">
    <location>
        <begin position="837"/>
        <end position="860"/>
    </location>
</feature>
<feature type="compositionally biased region" description="Polar residues" evidence="3">
    <location>
        <begin position="839"/>
        <end position="860"/>
    </location>
</feature>
<evidence type="ECO:0000256" key="2">
    <source>
        <dbReference type="ARBA" id="ARBA00023306"/>
    </source>
</evidence>
<reference evidence="6" key="2">
    <citation type="submission" date="2015-01" db="EMBL/GenBank/DDBJ databases">
        <title>Evolutionary Origins and Diversification of the Mycorrhizal Mutualists.</title>
        <authorList>
            <consortium name="DOE Joint Genome Institute"/>
            <consortium name="Mycorrhizal Genomics Consortium"/>
            <person name="Kohler A."/>
            <person name="Kuo A."/>
            <person name="Nagy L.G."/>
            <person name="Floudas D."/>
            <person name="Copeland A."/>
            <person name="Barry K.W."/>
            <person name="Cichocki N."/>
            <person name="Veneault-Fourrey C."/>
            <person name="LaButti K."/>
            <person name="Lindquist E.A."/>
            <person name="Lipzen A."/>
            <person name="Lundell T."/>
            <person name="Morin E."/>
            <person name="Murat C."/>
            <person name="Riley R."/>
            <person name="Ohm R."/>
            <person name="Sun H."/>
            <person name="Tunlid A."/>
            <person name="Henrissat B."/>
            <person name="Grigoriev I.V."/>
            <person name="Hibbett D.S."/>
            <person name="Martin F."/>
        </authorList>
    </citation>
    <scope>NUCLEOTIDE SEQUENCE [LARGE SCALE GENOMIC DNA]</scope>
    <source>
        <strain evidence="6">Foug A</strain>
    </source>
</reference>
<feature type="region of interest" description="Disordered" evidence="3">
    <location>
        <begin position="1177"/>
        <end position="1221"/>
    </location>
</feature>
<feature type="region of interest" description="Disordered" evidence="3">
    <location>
        <begin position="518"/>
        <end position="734"/>
    </location>
</feature>
<feature type="region of interest" description="Disordered" evidence="3">
    <location>
        <begin position="308"/>
        <end position="432"/>
    </location>
</feature>